<feature type="compositionally biased region" description="Basic and acidic residues" evidence="1">
    <location>
        <begin position="645"/>
        <end position="668"/>
    </location>
</feature>
<feature type="compositionally biased region" description="Basic and acidic residues" evidence="1">
    <location>
        <begin position="1974"/>
        <end position="1983"/>
    </location>
</feature>
<feature type="compositionally biased region" description="Basic and acidic residues" evidence="1">
    <location>
        <begin position="509"/>
        <end position="528"/>
    </location>
</feature>
<feature type="compositionally biased region" description="Basic and acidic residues" evidence="1">
    <location>
        <begin position="1697"/>
        <end position="1747"/>
    </location>
</feature>
<feature type="compositionally biased region" description="Basic and acidic residues" evidence="1">
    <location>
        <begin position="118"/>
        <end position="193"/>
    </location>
</feature>
<feature type="compositionally biased region" description="Basic and acidic residues" evidence="1">
    <location>
        <begin position="1197"/>
        <end position="1217"/>
    </location>
</feature>
<feature type="compositionally biased region" description="Basic and acidic residues" evidence="1">
    <location>
        <begin position="750"/>
        <end position="765"/>
    </location>
</feature>
<sequence>MKKDSATSLKTDEVHHHEAPQVEAEHQAHILPATDEELRYEYEQYHPYSDSPARQEQISYEPTEFDSEEQAVHEHDEHQLPVHDAQHEEVQQQQVEHAESPIDKAPSGDEVNVPAAQFRDEQPQIVDEELRYEYEQYHHYEPESPQQFKEEHAGASEDEHRVKPEKTEVVEERRHEEREEVLSPGEELERTQELETVQPASPAQEEEYPQQVVDDELRYEYEQYHPYPEADQASQQAEHHLEEYSPRREDIPIIRQRSPTPEEPELPEDTASVKSLSSQVGIQEEELASEAQPVAGTTASTEQEQPEEVVYLKEVVEEPVDQEVPEESASVKSLNSQVENVEPIVEHKETSHTFEQPEEIVYLKEVETEVEEQPASPQSVMDSEEEVHEAPTSQETRKPSAPEFEADFETSKGEVSDSEVGKHHDQGPEVVESQIVYETEHHVDQEPRFDEAEGADGEQHEDVHLQAPTPEIEHEYQEPEPDATSPIPSGEEKRYEASEQDQTPSEAYSEEHRRESTSSEHFAVHPEVAEAAAEAEFPASPRSSLAGEEHHVQSAEYEREVLSEVGAEHVEHRELHKEAPASPATETERKSSVYDEDEDVQASPAIEVTQFEEEKSKEYYVDPEVPDFGPYGEPVDGYPATDRSAQVERHQEAHELAEAHPELDEHGEAPLPEAHPAESVPQTPTSPVESDQPSPIVESQEYYEEKTTYPNEHYEYETYRPPTGGYEAQAQEQQQPETPLSERSVQGPHQDTKRSSIAEASEKLVAEVLDDAEAEAIEESYQEREYRDHEEPPQEQFVGVPARRKSEVQRESFDESRDAEQQQYQHDVIHESPDVEAFEERFETEDGMERESQRSGSLEEVRPEEEARQQTPARASVAESPLQSEREVVPEHQELGERQHEAEQPTPFESGLEPAETAARGDSPVTQRHEAAYDHHEEPTFVQESALKEAHDVHPEHFEAQLAQSQVEKAVLEAQPPSYEESERLEDVASAPTTPRSTDLHAMEESKYQTYEDLSRTSDEEGEREDADAIEQEGKPPTYEESEATHDAEPVQIRVEAVEPEPESQFEEEDRQFETETRTPPASPVPEYDASVIESEEYQLEQYQPEAEADFERPISPADSYEMAKQAREAEEQRGQESPKSTDSRVEFEDEVKAEVHSTAGSSISQRDAAERVEVRDQVYERPASPANSFEMEEEQRELGKQSDEESPRSTDSRVEYGVEEEQQREELASRSPEVAGFEVQEHEDAPSPAAAQKPHIEHEHRHVVESEEYQFEHEAKHETTEAPSHHQARSIEETRPRLHRPDSLDVEPLEVQEERDVGELLREHEPPTTPSVEEVSMPGEEAAVIESHGYDGGLDEESHPESPESEADLGGHAEEGRSPSVDEHHREVHEAAPGSPLADSAKPEEQLYRAEQERRTGFDQVQEEPERFEESHPETPEEAGRHVDEDYLRQERDAGFEEHQHRPESLAESDGPSMHHEDEHHLRQEREAGVEEHQERPESPVESDKPSVLHEEEHHLRQEREVGFEEHQQRPEFLADSDNHSQRHEEPQLESPATSGPESRTSGRAESIESPAQRTSRPDSGSEFRQEFDSEQYQLEHPEEAKYHQHEMEPESSGQTQGREDAFDEAQHYEKPTEVHGHHLRHESVSGFVEGEEGPDEAERRSSRVSEDYPEAGSRRESHASQPVGYFAESPIIPSDEYRVDDEAVPEDKPYSESERRESISALSEEEKASSPQPIEHHEHVEHTPESARISYNEQTVESEQAQSPGDGYIIPSDDYEAYEERTQSPVTTLHEIREESMEEHDEAHFDEPARPSVPLSESPEELEKIELHSSPKTEGYAHFIEEKPLVHEGQVEEELVENSVPETKDPEFYQEQTAYKPDSESEGEELEHREGEAFVGEYKPEKKGLGSKVLGFAKKAGMVAGGVVAAPVALAAYGVKGAVESLQRRGSKGEYQAVATEDPEYLVHSESYSPAEEERTNFEREDLVEETAGRQYSDETFEEEHRKVEEPVEEEHTRLEPVQEETATIRASEKPHVIQSESYEHEEQFEAPKDEYVIHTEEHHQEAEQHPEDSFEQVEADGEAKPASPAVEDHQKSHLIQSDDYELVEGQPEEQHLDVDEYEIVHSPEEREDVPPASPGKQSQHASSPEDDHRAIAGDEEAEIDEISQRLAVEAVGQAAHQLSEQMTLEVTPRSPTVTDRSNVDSENISMDQRAIEEEEKSSFEEHQQSPTTPSTTERSVIESEAYRDRDYETEEPESQEGTYRDTEARYESDEKVLQHQETPTTPPSTDRDRFGDYVTEEQTHRDSDVKVTEEQATPSTPSSAVIESESYDRPAESSQVDEDDEYDAVSPVPSSARSQKQLLKQESWYEKAVEPEVDYQSDLQEKLDILAAQNREELPRPDEEDNIREEDDRAIPSEESLNRMATDMVRNVLETVEEEAHQHSDEYGDYQTIGHPGVHTLRTTIDIISDSARTTPDVALRYGDDREETPPSANASGMLYIPEADPGRPVSPIPPTRTDSGLLIGLKQPEDTIVFEQCMTPDILEQPSSVNPLLKKAMVESIQLKGLEIPKKVEATFEEKEQQEQLESPKQEERYQGSSESLDHGSVKSHSSSAGKRYSTSRRSSGGLSSQHADASPDERRDFGEEPEHIAREVVETEEYQVVETIEDPSEEGFEYPHDEPVDPELETVEEEPEDNDSLNGSGSSSAGQPVSLASLARYKHTSSDNVSESSLQEFERIEKMVKGEGSLTGSDIELATGGNGALLKSGQGSLSSLAEFERIEAEIAKEAPEQDEAMMLSDIREESEAEDMSVRDTDDEDHDQHTDLRVVPIREEPEDRADTPTGVSPADSIEHVHLEAEGPTVDARIMEASTDSLEPSGRPVQIVEPRMLESMEETSLDEYEVIERMEVSTHDSLENLPHDRDSLLEGASQEVVTSQEAPGLSGDTVGTYQEHTDEDKDSLAGDMDNVVSSYAKTLTIFETTQTKPDGTVERISRRVETRVEDPVTDHVTFTGTEGPEQVSRVLEGGSGRVETVDSQGNVTTTTVSRSPPQPRH</sequence>
<feature type="compositionally biased region" description="Polar residues" evidence="1">
    <location>
        <begin position="272"/>
        <end position="281"/>
    </location>
</feature>
<feature type="compositionally biased region" description="Basic and acidic residues" evidence="1">
    <location>
        <begin position="2634"/>
        <end position="2654"/>
    </location>
</feature>
<feature type="compositionally biased region" description="Basic and acidic residues" evidence="1">
    <location>
        <begin position="438"/>
        <end position="464"/>
    </location>
</feature>
<feature type="compositionally biased region" description="Basic and acidic residues" evidence="1">
    <location>
        <begin position="1"/>
        <end position="28"/>
    </location>
</feature>
<feature type="region of interest" description="Disordered" evidence="1">
    <location>
        <begin position="1797"/>
        <end position="1833"/>
    </location>
</feature>
<feature type="compositionally biased region" description="Polar residues" evidence="1">
    <location>
        <begin position="2179"/>
        <end position="2209"/>
    </location>
</feature>
<feature type="compositionally biased region" description="Acidic residues" evidence="1">
    <location>
        <begin position="2681"/>
        <end position="2696"/>
    </location>
</feature>
<feature type="compositionally biased region" description="Basic and acidic residues" evidence="1">
    <location>
        <begin position="2908"/>
        <end position="2923"/>
    </location>
</feature>
<feature type="compositionally biased region" description="Basic and acidic residues" evidence="1">
    <location>
        <begin position="2574"/>
        <end position="2605"/>
    </location>
</feature>
<organism evidence="2 3">
    <name type="scientific">Mesorhabditis spiculigera</name>
    <dbReference type="NCBI Taxonomy" id="96644"/>
    <lineage>
        <taxon>Eukaryota</taxon>
        <taxon>Metazoa</taxon>
        <taxon>Ecdysozoa</taxon>
        <taxon>Nematoda</taxon>
        <taxon>Chromadorea</taxon>
        <taxon>Rhabditida</taxon>
        <taxon>Rhabditina</taxon>
        <taxon>Rhabditomorpha</taxon>
        <taxon>Rhabditoidea</taxon>
        <taxon>Rhabditidae</taxon>
        <taxon>Mesorhabditinae</taxon>
        <taxon>Mesorhabditis</taxon>
    </lineage>
</organism>
<feature type="region of interest" description="Disordered" evidence="1">
    <location>
        <begin position="1968"/>
        <end position="2361"/>
    </location>
</feature>
<feature type="compositionally biased region" description="Polar residues" evidence="1">
    <location>
        <begin position="2227"/>
        <end position="2237"/>
    </location>
</feature>
<feature type="region of interest" description="Disordered" evidence="1">
    <location>
        <begin position="318"/>
        <end position="337"/>
    </location>
</feature>
<feature type="region of interest" description="Disordered" evidence="1">
    <location>
        <begin position="2574"/>
        <end position="2731"/>
    </location>
</feature>
<feature type="compositionally biased region" description="Polar residues" evidence="1">
    <location>
        <begin position="1552"/>
        <end position="1561"/>
    </location>
</feature>
<feature type="compositionally biased region" description="Acidic residues" evidence="1">
    <location>
        <begin position="1058"/>
        <end position="1071"/>
    </location>
</feature>
<feature type="compositionally biased region" description="Basic and acidic residues" evidence="1">
    <location>
        <begin position="1474"/>
        <end position="1531"/>
    </location>
</feature>
<feature type="compositionally biased region" description="Basic and acidic residues" evidence="1">
    <location>
        <begin position="1168"/>
        <end position="1180"/>
    </location>
</feature>
<feature type="compositionally biased region" description="Polar residues" evidence="1">
    <location>
        <begin position="2351"/>
        <end position="2361"/>
    </location>
</feature>
<feature type="compositionally biased region" description="Basic and acidic residues" evidence="1">
    <location>
        <begin position="1619"/>
        <end position="1638"/>
    </location>
</feature>
<feature type="compositionally biased region" description="Basic and acidic residues" evidence="1">
    <location>
        <begin position="2261"/>
        <end position="2277"/>
    </location>
</feature>
<feature type="compositionally biased region" description="Basic and acidic residues" evidence="1">
    <location>
        <begin position="547"/>
        <end position="579"/>
    </location>
</feature>
<accession>A0AA36FVE8</accession>
<feature type="compositionally biased region" description="Basic and acidic residues" evidence="1">
    <location>
        <begin position="2238"/>
        <end position="2249"/>
    </location>
</feature>
<feature type="region of interest" description="Disordered" evidence="1">
    <location>
        <begin position="367"/>
        <end position="939"/>
    </location>
</feature>
<proteinExistence type="predicted"/>
<feature type="compositionally biased region" description="Basic and acidic residues" evidence="1">
    <location>
        <begin position="1538"/>
        <end position="1548"/>
    </location>
</feature>
<feature type="compositionally biased region" description="Basic and acidic residues" evidence="1">
    <location>
        <begin position="1823"/>
        <end position="1833"/>
    </location>
</feature>
<feature type="compositionally biased region" description="Basic and acidic residues" evidence="1">
    <location>
        <begin position="2950"/>
        <end position="2959"/>
    </location>
</feature>
<feature type="compositionally biased region" description="Basic and acidic residues" evidence="1">
    <location>
        <begin position="703"/>
        <end position="718"/>
    </location>
</feature>
<feature type="compositionally biased region" description="Basic and acidic residues" evidence="1">
    <location>
        <begin position="847"/>
        <end position="868"/>
    </location>
</feature>
<feature type="compositionally biased region" description="Basic and acidic residues" evidence="1">
    <location>
        <begin position="2001"/>
        <end position="2019"/>
    </location>
</feature>
<feature type="compositionally biased region" description="Basic and acidic residues" evidence="1">
    <location>
        <begin position="2798"/>
        <end position="2838"/>
    </location>
</feature>
<feature type="compositionally biased region" description="Basic and acidic residues" evidence="1">
    <location>
        <begin position="1125"/>
        <end position="1156"/>
    </location>
</feature>
<feature type="compositionally biased region" description="Basic and acidic residues" evidence="1">
    <location>
        <begin position="1658"/>
        <end position="1680"/>
    </location>
</feature>
<feature type="compositionally biased region" description="Polar residues" evidence="1">
    <location>
        <begin position="680"/>
        <end position="693"/>
    </location>
</feature>
<feature type="compositionally biased region" description="Basic and acidic residues" evidence="1">
    <location>
        <begin position="2390"/>
        <end position="2400"/>
    </location>
</feature>
<feature type="compositionally biased region" description="Basic and acidic residues" evidence="1">
    <location>
        <begin position="1313"/>
        <end position="1327"/>
    </location>
</feature>
<keyword evidence="3" id="KW-1185">Reference proteome</keyword>
<feature type="compositionally biased region" description="Low complexity" evidence="1">
    <location>
        <begin position="2614"/>
        <end position="2629"/>
    </location>
</feature>
<evidence type="ECO:0000256" key="1">
    <source>
        <dbReference type="SAM" id="MobiDB-lite"/>
    </source>
</evidence>
<dbReference type="Proteomes" id="UP001177023">
    <property type="component" value="Unassembled WGS sequence"/>
</dbReference>
<feature type="compositionally biased region" description="Acidic residues" evidence="1">
    <location>
        <begin position="1020"/>
        <end position="1031"/>
    </location>
</feature>
<reference evidence="2" key="1">
    <citation type="submission" date="2023-06" db="EMBL/GenBank/DDBJ databases">
        <authorList>
            <person name="Delattre M."/>
        </authorList>
    </citation>
    <scope>NUCLEOTIDE SEQUENCE</scope>
    <source>
        <strain evidence="2">AF72</strain>
    </source>
</reference>
<feature type="compositionally biased region" description="Basic and acidic residues" evidence="1">
    <location>
        <begin position="1425"/>
        <end position="1466"/>
    </location>
</feature>
<feature type="compositionally biased region" description="Acidic residues" evidence="1">
    <location>
        <begin position="2655"/>
        <end position="2673"/>
    </location>
</feature>
<feature type="compositionally biased region" description="Basic and acidic residues" evidence="1">
    <location>
        <begin position="2288"/>
        <end position="2312"/>
    </location>
</feature>
<feature type="compositionally biased region" description="Acidic residues" evidence="1">
    <location>
        <begin position="768"/>
        <end position="780"/>
    </location>
</feature>
<feature type="compositionally biased region" description="Basic and acidic residues" evidence="1">
    <location>
        <begin position="1255"/>
        <end position="1304"/>
    </location>
</feature>
<feature type="compositionally biased region" description="Polar residues" evidence="1">
    <location>
        <begin position="2313"/>
        <end position="2324"/>
    </location>
</feature>
<feature type="compositionally biased region" description="Basic and acidic residues" evidence="1">
    <location>
        <begin position="237"/>
        <end position="252"/>
    </location>
</feature>
<feature type="compositionally biased region" description="Basic and acidic residues" evidence="1">
    <location>
        <begin position="998"/>
        <end position="1007"/>
    </location>
</feature>
<evidence type="ECO:0000313" key="2">
    <source>
        <dbReference type="EMBL" id="CAJ0568991.1"/>
    </source>
</evidence>
<feature type="region of interest" description="Disordered" evidence="1">
    <location>
        <begin position="1"/>
        <end position="307"/>
    </location>
</feature>
<dbReference type="EMBL" id="CATQJA010001885">
    <property type="protein sequence ID" value="CAJ0568991.1"/>
    <property type="molecule type" value="Genomic_DNA"/>
</dbReference>
<feature type="region of interest" description="Disordered" evidence="1">
    <location>
        <begin position="3028"/>
        <end position="3052"/>
    </location>
</feature>
<feature type="compositionally biased region" description="Basic and acidic residues" evidence="1">
    <location>
        <begin position="2146"/>
        <end position="2155"/>
    </location>
</feature>
<feature type="region of interest" description="Disordered" evidence="1">
    <location>
        <begin position="1845"/>
        <end position="1895"/>
    </location>
</feature>
<feature type="compositionally biased region" description="Basic and acidic residues" evidence="1">
    <location>
        <begin position="2111"/>
        <end position="2127"/>
    </location>
</feature>
<feature type="region of interest" description="Disordered" evidence="1">
    <location>
        <begin position="2797"/>
        <end position="2851"/>
    </location>
</feature>
<feature type="compositionally biased region" description="Low complexity" evidence="1">
    <location>
        <begin position="529"/>
        <end position="539"/>
    </location>
</feature>
<feature type="compositionally biased region" description="Basic and acidic residues" evidence="1">
    <location>
        <begin position="70"/>
        <end position="102"/>
    </location>
</feature>
<feature type="compositionally biased region" description="Basic and acidic residues" evidence="1">
    <location>
        <begin position="409"/>
        <end position="427"/>
    </location>
</feature>
<feature type="region of interest" description="Disordered" evidence="1">
    <location>
        <begin position="2480"/>
        <end position="2522"/>
    </location>
</feature>
<feature type="compositionally biased region" description="Polar residues" evidence="1">
    <location>
        <begin position="3032"/>
        <end position="3046"/>
    </location>
</feature>
<name>A0AA36FVE8_9BILA</name>
<feature type="compositionally biased region" description="Basic and acidic residues" evidence="1">
    <location>
        <begin position="884"/>
        <end position="903"/>
    </location>
</feature>
<feature type="non-terminal residue" evidence="2">
    <location>
        <position position="1"/>
    </location>
</feature>
<evidence type="ECO:0000313" key="3">
    <source>
        <dbReference type="Proteomes" id="UP001177023"/>
    </source>
</evidence>
<feature type="region of interest" description="Disordered" evidence="1">
    <location>
        <begin position="974"/>
        <end position="1774"/>
    </location>
</feature>
<feature type="compositionally biased region" description="Basic and acidic residues" evidence="1">
    <location>
        <begin position="804"/>
        <end position="820"/>
    </location>
</feature>
<feature type="compositionally biased region" description="Basic and acidic residues" evidence="1">
    <location>
        <begin position="2029"/>
        <end position="2071"/>
    </location>
</feature>
<protein>
    <submittedName>
        <fullName evidence="2">Uncharacterized protein</fullName>
    </submittedName>
</protein>
<feature type="compositionally biased region" description="Basic and acidic residues" evidence="1">
    <location>
        <begin position="1370"/>
        <end position="1391"/>
    </location>
</feature>
<comment type="caution">
    <text evidence="2">The sequence shown here is derived from an EMBL/GenBank/DDBJ whole genome shotgun (WGS) entry which is preliminary data.</text>
</comment>
<feature type="compositionally biased region" description="Basic and acidic residues" evidence="1">
    <location>
        <begin position="1402"/>
        <end position="1418"/>
    </location>
</feature>
<feature type="compositionally biased region" description="Basic and acidic residues" evidence="1">
    <location>
        <begin position="827"/>
        <end position="841"/>
    </location>
</feature>
<feature type="compositionally biased region" description="Basic and acidic residues" evidence="1">
    <location>
        <begin position="781"/>
        <end position="792"/>
    </location>
</feature>
<feature type="compositionally biased region" description="Basic and acidic residues" evidence="1">
    <location>
        <begin position="1577"/>
        <end position="1610"/>
    </location>
</feature>
<feature type="compositionally biased region" description="Basic and acidic residues" evidence="1">
    <location>
        <begin position="1797"/>
        <end position="1811"/>
    </location>
</feature>
<feature type="region of interest" description="Disordered" evidence="1">
    <location>
        <begin position="2390"/>
        <end position="2421"/>
    </location>
</feature>
<feature type="compositionally biased region" description="Basic and acidic residues" evidence="1">
    <location>
        <begin position="927"/>
        <end position="939"/>
    </location>
</feature>
<feature type="compositionally biased region" description="Polar residues" evidence="1">
    <location>
        <begin position="736"/>
        <end position="749"/>
    </location>
</feature>
<feature type="region of interest" description="Disordered" evidence="1">
    <location>
        <begin position="2908"/>
        <end position="2961"/>
    </location>
</feature>
<gene>
    <name evidence="2" type="ORF">MSPICULIGERA_LOCUS7491</name>
</gene>
<feature type="compositionally biased region" description="Polar residues" evidence="1">
    <location>
        <begin position="1751"/>
        <end position="1765"/>
    </location>
</feature>